<evidence type="ECO:0000256" key="4">
    <source>
        <dbReference type="ARBA" id="ARBA00022519"/>
    </source>
</evidence>
<feature type="transmembrane region" description="Helical" evidence="8">
    <location>
        <begin position="111"/>
        <end position="133"/>
    </location>
</feature>
<evidence type="ECO:0000256" key="1">
    <source>
        <dbReference type="ARBA" id="ARBA00004429"/>
    </source>
</evidence>
<accession>A0ABW5CQM0</accession>
<evidence type="ECO:0000259" key="9">
    <source>
        <dbReference type="PROSITE" id="PS50928"/>
    </source>
</evidence>
<keyword evidence="4" id="KW-0997">Cell inner membrane</keyword>
<keyword evidence="7 8" id="KW-0472">Membrane</keyword>
<feature type="transmembrane region" description="Helical" evidence="8">
    <location>
        <begin position="489"/>
        <end position="513"/>
    </location>
</feature>
<evidence type="ECO:0000313" key="11">
    <source>
        <dbReference type="Proteomes" id="UP001597371"/>
    </source>
</evidence>
<dbReference type="Pfam" id="PF00528">
    <property type="entry name" value="BPD_transp_1"/>
    <property type="match status" value="2"/>
</dbReference>
<dbReference type="InterPro" id="IPR000515">
    <property type="entry name" value="MetI-like"/>
</dbReference>
<dbReference type="Proteomes" id="UP001597371">
    <property type="component" value="Unassembled WGS sequence"/>
</dbReference>
<dbReference type="CDD" id="cd06261">
    <property type="entry name" value="TM_PBP2"/>
    <property type="match status" value="2"/>
</dbReference>
<feature type="transmembrane region" description="Helical" evidence="8">
    <location>
        <begin position="267"/>
        <end position="289"/>
    </location>
</feature>
<evidence type="ECO:0000256" key="5">
    <source>
        <dbReference type="ARBA" id="ARBA00022692"/>
    </source>
</evidence>
<evidence type="ECO:0000256" key="7">
    <source>
        <dbReference type="ARBA" id="ARBA00023136"/>
    </source>
</evidence>
<feature type="transmembrane region" description="Helical" evidence="8">
    <location>
        <begin position="209"/>
        <end position="230"/>
    </location>
</feature>
<feature type="transmembrane region" description="Helical" evidence="8">
    <location>
        <begin position="26"/>
        <end position="45"/>
    </location>
</feature>
<feature type="transmembrane region" description="Helical" evidence="8">
    <location>
        <begin position="545"/>
        <end position="564"/>
    </location>
</feature>
<feature type="transmembrane region" description="Helical" evidence="8">
    <location>
        <begin position="376"/>
        <end position="397"/>
    </location>
</feature>
<dbReference type="SUPFAM" id="SSF161098">
    <property type="entry name" value="MetI-like"/>
    <property type="match status" value="2"/>
</dbReference>
<feature type="transmembrane region" description="Helical" evidence="8">
    <location>
        <begin position="409"/>
        <end position="429"/>
    </location>
</feature>
<protein>
    <submittedName>
        <fullName evidence="10">ABC transporter permease</fullName>
    </submittedName>
</protein>
<feature type="transmembrane region" description="Helical" evidence="8">
    <location>
        <begin position="435"/>
        <end position="453"/>
    </location>
</feature>
<feature type="transmembrane region" description="Helical" evidence="8">
    <location>
        <begin position="76"/>
        <end position="104"/>
    </location>
</feature>
<comment type="subcellular location">
    <subcellularLocation>
        <location evidence="1">Cell inner membrane</location>
        <topology evidence="1">Multi-pass membrane protein</topology>
    </subcellularLocation>
    <subcellularLocation>
        <location evidence="8">Cell membrane</location>
        <topology evidence="8">Multi-pass membrane protein</topology>
    </subcellularLocation>
</comment>
<keyword evidence="6 8" id="KW-1133">Transmembrane helix</keyword>
<dbReference type="RefSeq" id="WP_209739035.1">
    <property type="nucleotide sequence ID" value="NZ_CP072611.1"/>
</dbReference>
<dbReference type="PANTHER" id="PTHR43357">
    <property type="entry name" value="INNER MEMBRANE ABC TRANSPORTER PERMEASE PROTEIN YDCV"/>
    <property type="match status" value="1"/>
</dbReference>
<dbReference type="EMBL" id="JBHUIJ010000013">
    <property type="protein sequence ID" value="MFD2238138.1"/>
    <property type="molecule type" value="Genomic_DNA"/>
</dbReference>
<keyword evidence="3" id="KW-1003">Cell membrane</keyword>
<keyword evidence="11" id="KW-1185">Reference proteome</keyword>
<reference evidence="11" key="1">
    <citation type="journal article" date="2019" name="Int. J. Syst. Evol. Microbiol.">
        <title>The Global Catalogue of Microorganisms (GCM) 10K type strain sequencing project: providing services to taxonomists for standard genome sequencing and annotation.</title>
        <authorList>
            <consortium name="The Broad Institute Genomics Platform"/>
            <consortium name="The Broad Institute Genome Sequencing Center for Infectious Disease"/>
            <person name="Wu L."/>
            <person name="Ma J."/>
        </authorList>
    </citation>
    <scope>NUCLEOTIDE SEQUENCE [LARGE SCALE GENOMIC DNA]</scope>
    <source>
        <strain evidence="11">ZS-35-S2</strain>
    </source>
</reference>
<name>A0ABW5CQM0_9HYPH</name>
<keyword evidence="2 8" id="KW-0813">Transport</keyword>
<keyword evidence="5 8" id="KW-0812">Transmembrane</keyword>
<organism evidence="10 11">
    <name type="scientific">Aureimonas populi</name>
    <dbReference type="NCBI Taxonomy" id="1701758"/>
    <lineage>
        <taxon>Bacteria</taxon>
        <taxon>Pseudomonadati</taxon>
        <taxon>Pseudomonadota</taxon>
        <taxon>Alphaproteobacteria</taxon>
        <taxon>Hyphomicrobiales</taxon>
        <taxon>Aurantimonadaceae</taxon>
        <taxon>Aureimonas</taxon>
    </lineage>
</organism>
<sequence>MADIGISLGRAPLPGARRLPRPRGEALLLLGLALYVGLFSAFPLLRLLSEALGANAEGEFLGTLRESWSSRAVRRAFWNTLGASGAAVAVSALLGTALAFCVTLAPVRARVAATFLILSPLLIPSQITALAWIELFGSSSPLLAPLGLAPTPGTPNPLYSGTGIALLMGIEHMPFVFLAVRASLLAVPQDLIEAARIAGVRTGRVVSHILLPLALPAVLAGSILAFAAALGNFGVPALLGIPGRFPMLTTLIYQRLAGFGPSVMGQVASLSMILLAMAAAALCARGVLVRRLSVPIAGGQPLRPLLRGRAAVAAGLFVWGAILLTAVAPLLALVGASLVPAVGVRLSPETATLANYAATIGASGTVRRAFANSFQLSLGAAAAAVLIAIPLAYLCALRRSGPARLVQSIADMPFVVPGTVFALAMILVFLAPLPLLGVSIYGTATILFLAYAARFLPLVLRPTTSALEAVEPALDEAGRMLGARLFRRLAFIVAPVVAPAAVAGGLLVFMTAFNELTVSALLWSSGVETVGVMIFSLQYEGNSTGAAAISTLSVLFVLLLALLLDRLGRRLPPGTLPWRS</sequence>
<evidence type="ECO:0000256" key="2">
    <source>
        <dbReference type="ARBA" id="ARBA00022448"/>
    </source>
</evidence>
<dbReference type="Gene3D" id="1.10.3720.10">
    <property type="entry name" value="MetI-like"/>
    <property type="match status" value="2"/>
</dbReference>
<dbReference type="PROSITE" id="PS50928">
    <property type="entry name" value="ABC_TM1"/>
    <property type="match status" value="2"/>
</dbReference>
<evidence type="ECO:0000256" key="8">
    <source>
        <dbReference type="RuleBase" id="RU363032"/>
    </source>
</evidence>
<proteinExistence type="inferred from homology"/>
<dbReference type="PANTHER" id="PTHR43357:SF3">
    <property type="entry name" value="FE(3+)-TRANSPORT SYSTEM PERMEASE PROTEIN FBPB 2"/>
    <property type="match status" value="1"/>
</dbReference>
<feature type="transmembrane region" description="Helical" evidence="8">
    <location>
        <begin position="310"/>
        <end position="339"/>
    </location>
</feature>
<gene>
    <name evidence="10" type="ORF">ACFSKQ_11770</name>
</gene>
<evidence type="ECO:0000256" key="6">
    <source>
        <dbReference type="ARBA" id="ARBA00022989"/>
    </source>
</evidence>
<evidence type="ECO:0000256" key="3">
    <source>
        <dbReference type="ARBA" id="ARBA00022475"/>
    </source>
</evidence>
<evidence type="ECO:0000313" key="10">
    <source>
        <dbReference type="EMBL" id="MFD2238138.1"/>
    </source>
</evidence>
<dbReference type="InterPro" id="IPR035906">
    <property type="entry name" value="MetI-like_sf"/>
</dbReference>
<feature type="transmembrane region" description="Helical" evidence="8">
    <location>
        <begin position="164"/>
        <end position="188"/>
    </location>
</feature>
<feature type="domain" description="ABC transmembrane type-1" evidence="9">
    <location>
        <begin position="370"/>
        <end position="564"/>
    </location>
</feature>
<feature type="domain" description="ABC transmembrane type-1" evidence="9">
    <location>
        <begin position="77"/>
        <end position="285"/>
    </location>
</feature>
<comment type="caution">
    <text evidence="10">The sequence shown here is derived from an EMBL/GenBank/DDBJ whole genome shotgun (WGS) entry which is preliminary data.</text>
</comment>
<comment type="similarity">
    <text evidence="8">Belongs to the binding-protein-dependent transport system permease family.</text>
</comment>